<accession>A0A6L9W6C6</accession>
<evidence type="ECO:0000256" key="1">
    <source>
        <dbReference type="SAM" id="MobiDB-lite"/>
    </source>
</evidence>
<feature type="compositionally biased region" description="Polar residues" evidence="1">
    <location>
        <begin position="602"/>
        <end position="616"/>
    </location>
</feature>
<comment type="caution">
    <text evidence="3">The sequence shown here is derived from an EMBL/GenBank/DDBJ whole genome shotgun (WGS) entry which is preliminary data.</text>
</comment>
<proteinExistence type="predicted"/>
<protein>
    <submittedName>
        <fullName evidence="3">TniQ family protein</fullName>
    </submittedName>
</protein>
<dbReference type="Pfam" id="PF06527">
    <property type="entry name" value="TniQ"/>
    <property type="match status" value="1"/>
</dbReference>
<name>A0A6L9W6C6_9ACTN</name>
<dbReference type="RefSeq" id="WP_163206439.1">
    <property type="nucleotide sequence ID" value="NZ_JAAGWG010000023.1"/>
</dbReference>
<evidence type="ECO:0000259" key="2">
    <source>
        <dbReference type="Pfam" id="PF06527"/>
    </source>
</evidence>
<reference evidence="3 4" key="1">
    <citation type="submission" date="2019-12" db="EMBL/GenBank/DDBJ databases">
        <title>the WGS of Blastococcus saxobsidens 67B17.</title>
        <authorList>
            <person name="Jiang Z."/>
        </authorList>
    </citation>
    <scope>NUCLEOTIDE SEQUENCE [LARGE SCALE GENOMIC DNA]</scope>
    <source>
        <strain evidence="3 4">67B17</strain>
    </source>
</reference>
<feature type="region of interest" description="Disordered" evidence="1">
    <location>
        <begin position="596"/>
        <end position="616"/>
    </location>
</feature>
<dbReference type="InterPro" id="IPR009492">
    <property type="entry name" value="TniQ"/>
</dbReference>
<sequence>MSLPRRLPRSLAAHPDESLAGYLLNLCHRLGMTPNELAVRTGLESKTRNEIDTGYAVTLPDGPQEAFATATGLALDEVTRLTLGRYDGHLFDSTAPARAARTVHGALWVAPPLTRYCPQCLADTPDENPDRTTWAVSWQTPWAVACTRHAVLLPHACPACNTSVGNSGVRGVTLIPRVSQPVAHPAACRATVGSAQTLCGARLDHAEALDAPPPVLALQERLNAILDGRAENLTSLGVPVSADQYLRDLRVLAVLLQLANEPSVLAMLPRTLTDPAVDYLAERHARRLHRSKRDRSDRTWTHPPVDSRVTATLLVTAARLLDEDSPSDQLHGLVASTIRNERLLWARIRSTSEPSVGLGRYFQPGRTGVTTTARLRSAAADRTYRITSDHLPAFLDDATYRRVFPMITPTNERNVRRAVPIAITRLITRCSLEEAADLLGYPHYSAEAAVVRTGRALGNGRRTDWFHDTVADLANALDSHHPVNHGHRRRHFTGDWTIPEEDWHGLQQALLGARLARKDTPWAERRPAYDAWIWSLVTGGDPAVAPMVRTQSDSGRTCTGGVMAVLSTLTRRCTDEHVSIVAEYAARLTALIDSSADLANPSDGQPSLEPSRSNAA</sequence>
<dbReference type="EMBL" id="JAAGWG010000023">
    <property type="protein sequence ID" value="NEK86954.1"/>
    <property type="molecule type" value="Genomic_DNA"/>
</dbReference>
<feature type="domain" description="TniQ" evidence="2">
    <location>
        <begin position="9"/>
        <end position="153"/>
    </location>
</feature>
<organism evidence="3 4">
    <name type="scientific">Blastococcus saxobsidens</name>
    <dbReference type="NCBI Taxonomy" id="138336"/>
    <lineage>
        <taxon>Bacteria</taxon>
        <taxon>Bacillati</taxon>
        <taxon>Actinomycetota</taxon>
        <taxon>Actinomycetes</taxon>
        <taxon>Geodermatophilales</taxon>
        <taxon>Geodermatophilaceae</taxon>
        <taxon>Blastococcus</taxon>
    </lineage>
</organism>
<gene>
    <name evidence="3" type="ORF">GCU60_14510</name>
</gene>
<evidence type="ECO:0000313" key="3">
    <source>
        <dbReference type="EMBL" id="NEK86954.1"/>
    </source>
</evidence>
<evidence type="ECO:0000313" key="4">
    <source>
        <dbReference type="Proteomes" id="UP000479241"/>
    </source>
</evidence>
<dbReference type="AlphaFoldDB" id="A0A6L9W6C6"/>
<dbReference type="Proteomes" id="UP000479241">
    <property type="component" value="Unassembled WGS sequence"/>
</dbReference>